<dbReference type="InterPro" id="IPR003815">
    <property type="entry name" value="S-ribosylhomocysteinase"/>
</dbReference>
<dbReference type="OrthoDB" id="9788129at2"/>
<dbReference type="Gene3D" id="3.30.1360.80">
    <property type="entry name" value="S-ribosylhomocysteinase (LuxS)"/>
    <property type="match status" value="1"/>
</dbReference>
<keyword evidence="6 14" id="KW-0673">Quorum sensing</keyword>
<keyword evidence="7 14" id="KW-0479">Metal-binding</keyword>
<dbReference type="EC" id="4.4.1.21" evidence="4 14"/>
<dbReference type="HAMAP" id="MF_00091">
    <property type="entry name" value="LuxS"/>
    <property type="match status" value="1"/>
</dbReference>
<dbReference type="GO" id="GO:0043768">
    <property type="term" value="F:S-ribosylhomocysteine lyase activity"/>
    <property type="evidence" value="ECO:0007669"/>
    <property type="project" value="UniProtKB-UniRule"/>
</dbReference>
<feature type="binding site" evidence="14">
    <location>
        <position position="61"/>
    </location>
    <ligand>
        <name>Fe cation</name>
        <dbReference type="ChEBI" id="CHEBI:24875"/>
    </ligand>
</feature>
<comment type="catalytic activity">
    <reaction evidence="1 14">
        <text>S-(5-deoxy-D-ribos-5-yl)-L-homocysteine = (S)-4,5-dihydroxypentane-2,3-dione + L-homocysteine</text>
        <dbReference type="Rhea" id="RHEA:17753"/>
        <dbReference type="ChEBI" id="CHEBI:29484"/>
        <dbReference type="ChEBI" id="CHEBI:58195"/>
        <dbReference type="ChEBI" id="CHEBI:58199"/>
        <dbReference type="EC" id="4.4.1.21"/>
    </reaction>
</comment>
<evidence type="ECO:0000256" key="3">
    <source>
        <dbReference type="ARBA" id="ARBA00011738"/>
    </source>
</evidence>
<evidence type="ECO:0000256" key="5">
    <source>
        <dbReference type="ARBA" id="ARBA00015130"/>
    </source>
</evidence>
<evidence type="ECO:0000256" key="1">
    <source>
        <dbReference type="ARBA" id="ARBA00000297"/>
    </source>
</evidence>
<evidence type="ECO:0000256" key="6">
    <source>
        <dbReference type="ARBA" id="ARBA00022654"/>
    </source>
</evidence>
<dbReference type="InterPro" id="IPR011249">
    <property type="entry name" value="Metalloenz_LuxS/M16"/>
</dbReference>
<reference evidence="15 16" key="1">
    <citation type="submission" date="2015-08" db="EMBL/GenBank/DDBJ databases">
        <title>The complete genome sequence of Bacillus beveridgei MLTeJB.</title>
        <authorList>
            <person name="Hanson T.E."/>
            <person name="Mesa C."/>
            <person name="Basesman S.M."/>
            <person name="Oremland R.S."/>
        </authorList>
    </citation>
    <scope>NUCLEOTIDE SEQUENCE [LARGE SCALE GENOMIC DNA]</scope>
    <source>
        <strain evidence="15 16">MLTeJB</strain>
    </source>
</reference>
<dbReference type="Proteomes" id="UP000094463">
    <property type="component" value="Chromosome"/>
</dbReference>
<dbReference type="NCBIfam" id="NF002604">
    <property type="entry name" value="PRK02260.1-4"/>
    <property type="match status" value="1"/>
</dbReference>
<dbReference type="STRING" id="632773.BBEV_1979"/>
<accession>A0A1D7QWF1</accession>
<keyword evidence="10 14" id="KW-0456">Lyase</keyword>
<comment type="subunit">
    <text evidence="3 14">Homodimer.</text>
</comment>
<dbReference type="PANTHER" id="PTHR35799">
    <property type="entry name" value="S-RIBOSYLHOMOCYSTEINE LYASE"/>
    <property type="match status" value="1"/>
</dbReference>
<keyword evidence="8 14" id="KW-0071">Autoinducer synthesis</keyword>
<evidence type="ECO:0000256" key="12">
    <source>
        <dbReference type="ARBA" id="ARBA00030600"/>
    </source>
</evidence>
<dbReference type="PATRIC" id="fig|632773.3.peg.2075"/>
<dbReference type="RefSeq" id="WP_069365330.1">
    <property type="nucleotide sequence ID" value="NZ_CP012502.1"/>
</dbReference>
<gene>
    <name evidence="14 15" type="primary">luxS</name>
    <name evidence="15" type="ORF">BBEV_1979</name>
</gene>
<feature type="binding site" evidence="14">
    <location>
        <position position="124"/>
    </location>
    <ligand>
        <name>Fe cation</name>
        <dbReference type="ChEBI" id="CHEBI:24875"/>
    </ligand>
</feature>
<evidence type="ECO:0000313" key="15">
    <source>
        <dbReference type="EMBL" id="AOM83340.1"/>
    </source>
</evidence>
<comment type="function">
    <text evidence="11 14">Involved in the synthesis of autoinducer 2 (AI-2) which is secreted by bacteria and is used to communicate both the cell density and the metabolic potential of the environment. The regulation of gene expression in response to changes in cell density is called quorum sensing. Catalyzes the transformation of S-ribosylhomocysteine (RHC) to homocysteine (HC) and 4,5-dihydroxy-2,3-pentadione (DPD).</text>
</comment>
<keyword evidence="9 14" id="KW-0408">Iron</keyword>
<sequence>MAEKMNVESFNLDHTKVKAPYVRLAGKTEGVNGDTIYKYDLRFKQPNQAHMSMPALHSLEHMLAEFSRNHHEHIIDVGPMGCQTGFYLAVMNDDSYENILTVLDQSLRDILQAKEVPACNELQCGWAASHSLEGAQELAKEMLDQKNEWHQIFAE</sequence>
<evidence type="ECO:0000256" key="13">
    <source>
        <dbReference type="ARBA" id="ARBA00031777"/>
    </source>
</evidence>
<dbReference type="AlphaFoldDB" id="A0A1D7QWF1"/>
<dbReference type="Pfam" id="PF02664">
    <property type="entry name" value="LuxS"/>
    <property type="match status" value="1"/>
</dbReference>
<organism evidence="15 16">
    <name type="scientific">Salisediminibacterium beveridgei</name>
    <dbReference type="NCBI Taxonomy" id="632773"/>
    <lineage>
        <taxon>Bacteria</taxon>
        <taxon>Bacillati</taxon>
        <taxon>Bacillota</taxon>
        <taxon>Bacilli</taxon>
        <taxon>Bacillales</taxon>
        <taxon>Bacillaceae</taxon>
        <taxon>Salisediminibacterium</taxon>
    </lineage>
</organism>
<name>A0A1D7QWF1_9BACI</name>
<evidence type="ECO:0000256" key="10">
    <source>
        <dbReference type="ARBA" id="ARBA00023239"/>
    </source>
</evidence>
<dbReference type="PIRSF" id="PIRSF006160">
    <property type="entry name" value="AI2"/>
    <property type="match status" value="1"/>
</dbReference>
<evidence type="ECO:0000256" key="14">
    <source>
        <dbReference type="HAMAP-Rule" id="MF_00091"/>
    </source>
</evidence>
<keyword evidence="16" id="KW-1185">Reference proteome</keyword>
<dbReference type="EMBL" id="CP012502">
    <property type="protein sequence ID" value="AOM83340.1"/>
    <property type="molecule type" value="Genomic_DNA"/>
</dbReference>
<feature type="binding site" evidence="14">
    <location>
        <position position="57"/>
    </location>
    <ligand>
        <name>Fe cation</name>
        <dbReference type="ChEBI" id="CHEBI:24875"/>
    </ligand>
</feature>
<dbReference type="GO" id="GO:0005506">
    <property type="term" value="F:iron ion binding"/>
    <property type="evidence" value="ECO:0007669"/>
    <property type="project" value="InterPro"/>
</dbReference>
<dbReference type="SUPFAM" id="SSF63411">
    <property type="entry name" value="LuxS/MPP-like metallohydrolase"/>
    <property type="match status" value="1"/>
</dbReference>
<evidence type="ECO:0000313" key="16">
    <source>
        <dbReference type="Proteomes" id="UP000094463"/>
    </source>
</evidence>
<dbReference type="PANTHER" id="PTHR35799:SF1">
    <property type="entry name" value="S-RIBOSYLHOMOCYSTEINE LYASE"/>
    <property type="match status" value="1"/>
</dbReference>
<dbReference type="PRINTS" id="PR01487">
    <property type="entry name" value="LUXSPROTEIN"/>
</dbReference>
<comment type="cofactor">
    <cofactor evidence="14">
        <name>Fe cation</name>
        <dbReference type="ChEBI" id="CHEBI:24875"/>
    </cofactor>
    <text evidence="14">Binds 1 Fe cation per subunit.</text>
</comment>
<dbReference type="GO" id="GO:0009372">
    <property type="term" value="P:quorum sensing"/>
    <property type="evidence" value="ECO:0007669"/>
    <property type="project" value="UniProtKB-UniRule"/>
</dbReference>
<dbReference type="KEGG" id="bbev:BBEV_1979"/>
<protein>
    <recommendedName>
        <fullName evidence="5 14">S-ribosylhomocysteine lyase</fullName>
        <ecNumber evidence="4 14">4.4.1.21</ecNumber>
    </recommendedName>
    <alternativeName>
        <fullName evidence="12 14">AI-2 synthesis protein</fullName>
    </alternativeName>
    <alternativeName>
        <fullName evidence="13 14">Autoinducer-2 production protein LuxS</fullName>
    </alternativeName>
</protein>
<evidence type="ECO:0000256" key="7">
    <source>
        <dbReference type="ARBA" id="ARBA00022723"/>
    </source>
</evidence>
<evidence type="ECO:0000256" key="2">
    <source>
        <dbReference type="ARBA" id="ARBA00007311"/>
    </source>
</evidence>
<dbReference type="InterPro" id="IPR037005">
    <property type="entry name" value="LuxS_sf"/>
</dbReference>
<evidence type="ECO:0000256" key="11">
    <source>
        <dbReference type="ARBA" id="ARBA00024654"/>
    </source>
</evidence>
<evidence type="ECO:0000256" key="4">
    <source>
        <dbReference type="ARBA" id="ARBA00012240"/>
    </source>
</evidence>
<proteinExistence type="inferred from homology"/>
<comment type="similarity">
    <text evidence="2 14">Belongs to the LuxS family.</text>
</comment>
<evidence type="ECO:0000256" key="9">
    <source>
        <dbReference type="ARBA" id="ARBA00023004"/>
    </source>
</evidence>
<evidence type="ECO:0000256" key="8">
    <source>
        <dbReference type="ARBA" id="ARBA00022929"/>
    </source>
</evidence>